<evidence type="ECO:0000313" key="1">
    <source>
        <dbReference type="EMBL" id="MBJ7594231.1"/>
    </source>
</evidence>
<comment type="caution">
    <text evidence="1">The sequence shown here is derived from an EMBL/GenBank/DDBJ whole genome shotgun (WGS) entry which is preliminary data.</text>
</comment>
<dbReference type="PROSITE" id="PS51257">
    <property type="entry name" value="PROKAR_LIPOPROTEIN"/>
    <property type="match status" value="1"/>
</dbReference>
<name>A0A934N325_9BACT</name>
<accession>A0A934N325</accession>
<proteinExistence type="predicted"/>
<dbReference type="RefSeq" id="WP_337310239.1">
    <property type="nucleotide sequence ID" value="NZ_JAEKNS010000059.1"/>
</dbReference>
<dbReference type="EMBL" id="JAEKNS010000059">
    <property type="protein sequence ID" value="MBJ7594231.1"/>
    <property type="molecule type" value="Genomic_DNA"/>
</dbReference>
<dbReference type="AlphaFoldDB" id="A0A934N325"/>
<organism evidence="1 2">
    <name type="scientific">Candidatus Aeolococcus gillhamiae</name>
    <dbReference type="NCBI Taxonomy" id="3127015"/>
    <lineage>
        <taxon>Bacteria</taxon>
        <taxon>Bacillati</taxon>
        <taxon>Candidatus Dormiibacterota</taxon>
        <taxon>Candidatus Dormibacteria</taxon>
        <taxon>Candidatus Aeolococcales</taxon>
        <taxon>Candidatus Aeolococcaceae</taxon>
        <taxon>Candidatus Aeolococcus</taxon>
    </lineage>
</organism>
<evidence type="ECO:0000313" key="2">
    <source>
        <dbReference type="Proteomes" id="UP000606991"/>
    </source>
</evidence>
<protein>
    <submittedName>
        <fullName evidence="1">Uncharacterized protein</fullName>
    </submittedName>
</protein>
<reference evidence="1 2" key="1">
    <citation type="submission" date="2020-10" db="EMBL/GenBank/DDBJ databases">
        <title>Ca. Dormibacterota MAGs.</title>
        <authorList>
            <person name="Montgomery K."/>
        </authorList>
    </citation>
    <scope>NUCLEOTIDE SEQUENCE [LARGE SCALE GENOMIC DNA]</scope>
    <source>
        <strain evidence="1">SC8812_S17_18</strain>
    </source>
</reference>
<dbReference type="Proteomes" id="UP000606991">
    <property type="component" value="Unassembled WGS sequence"/>
</dbReference>
<sequence length="201" mass="21123">MIRARHAIAVVVVCCGLLTGCGSPGTPVTGSVTPATPSPSPLRGTPLATAGFTTIVPNGWTNRVSDASEVRKFSANGKVDMLIEEGPPGQLVQNINDVTANINVLLLTLPVPDDQVAGYLQSVSSNGATNLSTPKSFTIDGATGQYITYDRDIQGTPGESEDMIISHGTTTYDIVLNTSQFAFNQQQSGLLAVLTAWRWTS</sequence>
<gene>
    <name evidence="1" type="ORF">JF886_05090</name>
</gene>